<dbReference type="Proteomes" id="UP001597083">
    <property type="component" value="Unassembled WGS sequence"/>
</dbReference>
<dbReference type="EMBL" id="JBHTIR010001914">
    <property type="protein sequence ID" value="MFD0853137.1"/>
    <property type="molecule type" value="Genomic_DNA"/>
</dbReference>
<evidence type="ECO:0000313" key="3">
    <source>
        <dbReference type="Proteomes" id="UP001597083"/>
    </source>
</evidence>
<keyword evidence="3" id="KW-1185">Reference proteome</keyword>
<sequence length="160" mass="17193">AQGKPAYLAQLTAPYDEVTLTDIVATGEVTPTVIGTLRAWQNSPELPNPSYSEKLRQRGVLQQGLKDLMAEHDLDALVYPTIHEPATTIGTNQSYLNCRLSGYSGFPALSVPAGFTDAGLPVGVELLGEPFSEPKLLGMGYAFEQATKYRKLPASTPALK</sequence>
<name>A0ABW3CGQ0_9ACTN</name>
<comment type="caution">
    <text evidence="2">The sequence shown here is derived from an EMBL/GenBank/DDBJ whole genome shotgun (WGS) entry which is preliminary data.</text>
</comment>
<evidence type="ECO:0000313" key="2">
    <source>
        <dbReference type="EMBL" id="MFD0853137.1"/>
    </source>
</evidence>
<dbReference type="PANTHER" id="PTHR42678:SF34">
    <property type="entry name" value="OS04G0183300 PROTEIN"/>
    <property type="match status" value="1"/>
</dbReference>
<dbReference type="SUPFAM" id="SSF75304">
    <property type="entry name" value="Amidase signature (AS) enzymes"/>
    <property type="match status" value="1"/>
</dbReference>
<gene>
    <name evidence="2" type="ORF">ACFQ07_12930</name>
</gene>
<feature type="domain" description="Amidase" evidence="1">
    <location>
        <begin position="50"/>
        <end position="137"/>
    </location>
</feature>
<organism evidence="2 3">
    <name type="scientific">Actinomadura adrarensis</name>
    <dbReference type="NCBI Taxonomy" id="1819600"/>
    <lineage>
        <taxon>Bacteria</taxon>
        <taxon>Bacillati</taxon>
        <taxon>Actinomycetota</taxon>
        <taxon>Actinomycetes</taxon>
        <taxon>Streptosporangiales</taxon>
        <taxon>Thermomonosporaceae</taxon>
        <taxon>Actinomadura</taxon>
    </lineage>
</organism>
<dbReference type="PANTHER" id="PTHR42678">
    <property type="entry name" value="AMIDASE"/>
    <property type="match status" value="1"/>
</dbReference>
<dbReference type="Pfam" id="PF01425">
    <property type="entry name" value="Amidase"/>
    <property type="match status" value="1"/>
</dbReference>
<dbReference type="InterPro" id="IPR036928">
    <property type="entry name" value="AS_sf"/>
</dbReference>
<feature type="non-terminal residue" evidence="2">
    <location>
        <position position="1"/>
    </location>
</feature>
<proteinExistence type="predicted"/>
<dbReference type="Gene3D" id="3.90.1300.10">
    <property type="entry name" value="Amidase signature (AS) domain"/>
    <property type="match status" value="1"/>
</dbReference>
<protein>
    <submittedName>
        <fullName evidence="2">Amidase family protein</fullName>
    </submittedName>
</protein>
<accession>A0ABW3CGQ0</accession>
<dbReference type="InterPro" id="IPR023631">
    <property type="entry name" value="Amidase_dom"/>
</dbReference>
<reference evidence="3" key="1">
    <citation type="journal article" date="2019" name="Int. J. Syst. Evol. Microbiol.">
        <title>The Global Catalogue of Microorganisms (GCM) 10K type strain sequencing project: providing services to taxonomists for standard genome sequencing and annotation.</title>
        <authorList>
            <consortium name="The Broad Institute Genomics Platform"/>
            <consortium name="The Broad Institute Genome Sequencing Center for Infectious Disease"/>
            <person name="Wu L."/>
            <person name="Ma J."/>
        </authorList>
    </citation>
    <scope>NUCLEOTIDE SEQUENCE [LARGE SCALE GENOMIC DNA]</scope>
    <source>
        <strain evidence="3">JCM 31696</strain>
    </source>
</reference>
<evidence type="ECO:0000259" key="1">
    <source>
        <dbReference type="Pfam" id="PF01425"/>
    </source>
</evidence>